<dbReference type="RefSeq" id="WP_036529475.1">
    <property type="nucleotide sequence ID" value="NZ_CP017075.1"/>
</dbReference>
<evidence type="ECO:0000313" key="4">
    <source>
        <dbReference type="Proteomes" id="UP000094626"/>
    </source>
</evidence>
<evidence type="ECO:0000313" key="3">
    <source>
        <dbReference type="Proteomes" id="UP000024329"/>
    </source>
</evidence>
<keyword evidence="4" id="KW-1185">Reference proteome</keyword>
<dbReference type="eggNOG" id="ENOG5031JI4">
    <property type="taxonomic scope" value="Bacteria"/>
</dbReference>
<proteinExistence type="predicted"/>
<sequence length="169" mass="18980">MVEPKQASPGALPRRSRTKISAALQELEKGGVNQHWRKYFLAALAETSNVTAAAATAGVHPSRAYKARRVEPEFARKWQTALLEGYQNLELEVLHRLRFGEAKDGTVKFDNPNALRLLGLHRENVARERAMRDNEDLTVVRAAIDAKLEQLRRQVVARREAEMKDGANG</sequence>
<organism evidence="2 3">
    <name type="scientific">Novosphingobium resinovorum</name>
    <dbReference type="NCBI Taxonomy" id="158500"/>
    <lineage>
        <taxon>Bacteria</taxon>
        <taxon>Pseudomonadati</taxon>
        <taxon>Pseudomonadota</taxon>
        <taxon>Alphaproteobacteria</taxon>
        <taxon>Sphingomonadales</taxon>
        <taxon>Sphingomonadaceae</taxon>
        <taxon>Novosphingobium</taxon>
    </lineage>
</organism>
<dbReference type="STRING" id="158500.BES08_15585"/>
<protein>
    <recommendedName>
        <fullName evidence="5">Terminase small subunit</fullName>
    </recommendedName>
</protein>
<dbReference type="OrthoDB" id="8480631at2"/>
<reference evidence="1" key="2">
    <citation type="submission" date="2016-08" db="EMBL/GenBank/DDBJ databases">
        <authorList>
            <person name="Seilhamer J.J."/>
        </authorList>
    </citation>
    <scope>NUCLEOTIDE SEQUENCE [LARGE SCALE GENOMIC DNA]</scope>
    <source>
        <strain evidence="1">SA1</strain>
    </source>
</reference>
<evidence type="ECO:0000313" key="2">
    <source>
        <dbReference type="EMBL" id="EZP74625.1"/>
    </source>
</evidence>
<dbReference type="EMBL" id="CP017075">
    <property type="protein sequence ID" value="AOR78015.1"/>
    <property type="molecule type" value="Genomic_DNA"/>
</dbReference>
<reference evidence="2 3" key="1">
    <citation type="submission" date="2014-03" db="EMBL/GenBank/DDBJ databases">
        <title>Whole genome sequence of Novosphingobium resinovorum KF1.</title>
        <authorList>
            <person name="Gan H.M."/>
            <person name="Gan H.Y."/>
            <person name="Chew T.H."/>
            <person name="Savka M.A."/>
        </authorList>
    </citation>
    <scope>NUCLEOTIDE SEQUENCE [LARGE SCALE GENOMIC DNA]</scope>
    <source>
        <strain evidence="2 3">KF1</strain>
    </source>
</reference>
<evidence type="ECO:0000313" key="1">
    <source>
        <dbReference type="EMBL" id="AOR78015.1"/>
    </source>
</evidence>
<dbReference type="AlphaFoldDB" id="A0A031JPH6"/>
<dbReference type="PATRIC" id="fig|158500.4.peg.4900"/>
<gene>
    <name evidence="1" type="ORF">BES08_15585</name>
    <name evidence="2" type="ORF">BV97_04821</name>
</gene>
<name>A0A031JPH6_9SPHN</name>
<reference evidence="4" key="3">
    <citation type="journal article" date="2017" name="J. Biotechnol.">
        <title>Complete genome sequence of Novosphingobium resinovorum SA1, a versatile xenobiotic-degrading bacterium capable of utilizing sulfanilic acid.</title>
        <authorList>
            <person name="Hegedus B."/>
            <person name="Kos P.B."/>
            <person name="Balint B."/>
            <person name="Maroti G."/>
            <person name="Gan H.M."/>
            <person name="Perei K."/>
            <person name="Rakhely G."/>
        </authorList>
    </citation>
    <scope>NUCLEOTIDE SEQUENCE [LARGE SCALE GENOMIC DNA]</scope>
    <source>
        <strain evidence="4">SA1</strain>
    </source>
</reference>
<dbReference type="Proteomes" id="UP000024329">
    <property type="component" value="Unassembled WGS sequence"/>
</dbReference>
<accession>A0A031JPH6</accession>
<evidence type="ECO:0008006" key="5">
    <source>
        <dbReference type="Google" id="ProtNLM"/>
    </source>
</evidence>
<dbReference type="KEGG" id="nre:BES08_15585"/>
<dbReference type="Proteomes" id="UP000094626">
    <property type="component" value="Chromosome"/>
</dbReference>
<dbReference type="EMBL" id="JFYZ01000043">
    <property type="protein sequence ID" value="EZP74625.1"/>
    <property type="molecule type" value="Genomic_DNA"/>
</dbReference>